<evidence type="ECO:0000313" key="2">
    <source>
        <dbReference type="EMBL" id="PIR78069.1"/>
    </source>
</evidence>
<keyword evidence="1" id="KW-0472">Membrane</keyword>
<gene>
    <name evidence="2" type="ORF">COU28_03650</name>
</gene>
<reference evidence="3" key="1">
    <citation type="submission" date="2017-09" db="EMBL/GenBank/DDBJ databases">
        <title>Depth-based differentiation of microbial function through sediment-hosted aquifers and enrichment of novel symbionts in the deep terrestrial subsurface.</title>
        <authorList>
            <person name="Probst A.J."/>
            <person name="Ladd B."/>
            <person name="Jarett J.K."/>
            <person name="Geller-Mcgrath D.E."/>
            <person name="Sieber C.M.K."/>
            <person name="Emerson J.B."/>
            <person name="Anantharaman K."/>
            <person name="Thomas B.C."/>
            <person name="Malmstrom R."/>
            <person name="Stieglmeier M."/>
            <person name="Klingl A."/>
            <person name="Woyke T."/>
            <person name="Ryan C.M."/>
            <person name="Banfield J.F."/>
        </authorList>
    </citation>
    <scope>NUCLEOTIDE SEQUENCE [LARGE SCALE GENOMIC DNA]</scope>
</reference>
<name>A0A2H0TXW8_9BACT</name>
<evidence type="ECO:0008006" key="4">
    <source>
        <dbReference type="Google" id="ProtNLM"/>
    </source>
</evidence>
<dbReference type="AlphaFoldDB" id="A0A2H0TXW8"/>
<organism evidence="2 3">
    <name type="scientific">Candidatus Magasanikbacteria bacterium CG10_big_fil_rev_8_21_14_0_10_36_16</name>
    <dbReference type="NCBI Taxonomy" id="1974645"/>
    <lineage>
        <taxon>Bacteria</taxon>
        <taxon>Candidatus Magasanikiibacteriota</taxon>
    </lineage>
</organism>
<accession>A0A2H0TXW8</accession>
<comment type="caution">
    <text evidence="2">The sequence shown here is derived from an EMBL/GenBank/DDBJ whole genome shotgun (WGS) entry which is preliminary data.</text>
</comment>
<sequence>MSSNNNQKILKNSHRGVTLIFVMVFGFIAFATITLGIVSYSIYQSSTTRFIYKRDLSFHLAEAGIDYYHWHLIQFPEDYTDGTGQVGSYVHDYYDKNGNLVGKFSLEIDAPAEGTHVVGVRSTGLVVDSSGNGNSPRTIEAYFGYESFSDSSFVIGSDIIFSATSVTHGKIFSNGCIEFNGLSDNFVQSAKTSPQCPTNTGGNGGVYGTGGPTSFWQYPVPRKDFPAMGTNFSDLHNMANTADGRFLSSQSASKGWHLIFYPNGTYDTYKVRTFSSTNYSISDQTFIDNRPIPVNGVIYSESNMFVEGTVNGRVTVVSDSSDALLASGKSHTLIVYDNLIYNQKYSDDIIGLMSEGNIKIAYNVPTDMEIDGMLLSVTGKIVRDNYAGSYGLRNSLSFFGSVVSVNGSGFKYISNGNIVSGFINTSYTYDGNLLYQPPVGVPVIPQYHLISWKEAK</sequence>
<evidence type="ECO:0000313" key="3">
    <source>
        <dbReference type="Proteomes" id="UP000230852"/>
    </source>
</evidence>
<keyword evidence="1" id="KW-0812">Transmembrane</keyword>
<keyword evidence="1" id="KW-1133">Transmembrane helix</keyword>
<proteinExistence type="predicted"/>
<evidence type="ECO:0000256" key="1">
    <source>
        <dbReference type="SAM" id="Phobius"/>
    </source>
</evidence>
<protein>
    <recommendedName>
        <fullName evidence="4">Type 4 fimbrial biogenesis protein PilX N-terminal domain-containing protein</fullName>
    </recommendedName>
</protein>
<feature type="transmembrane region" description="Helical" evidence="1">
    <location>
        <begin position="20"/>
        <end position="43"/>
    </location>
</feature>
<dbReference type="EMBL" id="PFBU01000067">
    <property type="protein sequence ID" value="PIR78069.1"/>
    <property type="molecule type" value="Genomic_DNA"/>
</dbReference>
<dbReference type="Proteomes" id="UP000230852">
    <property type="component" value="Unassembled WGS sequence"/>
</dbReference>